<accession>A0A918UA83</accession>
<name>A0A918UA83_9ACTN</name>
<organism evidence="1 2">
    <name type="scientific">Streptomyces minutiscleroticus</name>
    <dbReference type="NCBI Taxonomy" id="68238"/>
    <lineage>
        <taxon>Bacteria</taxon>
        <taxon>Bacillati</taxon>
        <taxon>Actinomycetota</taxon>
        <taxon>Actinomycetes</taxon>
        <taxon>Kitasatosporales</taxon>
        <taxon>Streptomycetaceae</taxon>
        <taxon>Streptomyces</taxon>
    </lineage>
</organism>
<evidence type="ECO:0000313" key="2">
    <source>
        <dbReference type="Proteomes" id="UP000619244"/>
    </source>
</evidence>
<keyword evidence="2" id="KW-1185">Reference proteome</keyword>
<reference evidence="1" key="1">
    <citation type="journal article" date="2014" name="Int. J. Syst. Evol. Microbiol.">
        <title>Complete genome sequence of Corynebacterium casei LMG S-19264T (=DSM 44701T), isolated from a smear-ripened cheese.</title>
        <authorList>
            <consortium name="US DOE Joint Genome Institute (JGI-PGF)"/>
            <person name="Walter F."/>
            <person name="Albersmeier A."/>
            <person name="Kalinowski J."/>
            <person name="Ruckert C."/>
        </authorList>
    </citation>
    <scope>NUCLEOTIDE SEQUENCE</scope>
    <source>
        <strain evidence="1">JCM 4790</strain>
    </source>
</reference>
<reference evidence="1" key="2">
    <citation type="submission" date="2020-09" db="EMBL/GenBank/DDBJ databases">
        <authorList>
            <person name="Sun Q."/>
            <person name="Ohkuma M."/>
        </authorList>
    </citation>
    <scope>NUCLEOTIDE SEQUENCE</scope>
    <source>
        <strain evidence="1">JCM 4790</strain>
    </source>
</reference>
<gene>
    <name evidence="1" type="ORF">GCM10010358_79280</name>
</gene>
<protein>
    <submittedName>
        <fullName evidence="1">Uncharacterized protein</fullName>
    </submittedName>
</protein>
<proteinExistence type="predicted"/>
<dbReference type="EMBL" id="BMVU01000102">
    <property type="protein sequence ID" value="GGY15534.1"/>
    <property type="molecule type" value="Genomic_DNA"/>
</dbReference>
<dbReference type="Proteomes" id="UP000619244">
    <property type="component" value="Unassembled WGS sequence"/>
</dbReference>
<comment type="caution">
    <text evidence="1">The sequence shown here is derived from an EMBL/GenBank/DDBJ whole genome shotgun (WGS) entry which is preliminary data.</text>
</comment>
<evidence type="ECO:0000313" key="1">
    <source>
        <dbReference type="EMBL" id="GGY15534.1"/>
    </source>
</evidence>
<sequence length="74" mass="8023">MNRVFNPDLRSLVSEAYRCYASGSARVAMAAHRHAVARHGPWRALGPVPGRGAARTQYRTGRLCFLGSSRGGLP</sequence>
<dbReference type="AlphaFoldDB" id="A0A918UA83"/>